<evidence type="ECO:0000256" key="3">
    <source>
        <dbReference type="ARBA" id="ARBA00023027"/>
    </source>
</evidence>
<reference evidence="4 5" key="1">
    <citation type="submission" date="2014-08" db="EMBL/GenBank/DDBJ databases">
        <title>Chaperone-usher fimbriae in a diverse selection of Gallibacterium genomes.</title>
        <authorList>
            <person name="Kudirkiene E."/>
            <person name="Bager R.J."/>
            <person name="Johnson T.J."/>
            <person name="Bojesen A.M."/>
        </authorList>
    </citation>
    <scope>NUCLEOTIDE SEQUENCE [LARGE SCALE GENOMIC DNA]</scope>
    <source>
        <strain evidence="4 5">CCM5974</strain>
    </source>
</reference>
<dbReference type="Proteomes" id="UP000030539">
    <property type="component" value="Unassembled WGS sequence"/>
</dbReference>
<name>A0A0A2XY54_9PAST</name>
<evidence type="ECO:0000256" key="1">
    <source>
        <dbReference type="ARBA" id="ARBA00022723"/>
    </source>
</evidence>
<evidence type="ECO:0000256" key="2">
    <source>
        <dbReference type="ARBA" id="ARBA00023002"/>
    </source>
</evidence>
<sequence>MKPVLGVTMGDAAGIGAEIIVKSLSDKHLYEIAQPIVIGDKKMMQRALDLLQSSLKINVVENLDNLNTKYGTIDLIDLDNVPADLIYSQVDPRAGKAAYEYVEKAVQYAMENKIQAVVTAPLNKEALHAGGKMFPGHTEILAQLSGTKDYSMMLVSEKLRVIHVTTHVQLRKACDLVKKERVLTVIKLADENAKMLGFKQPRVAVAGLNPHSGENGMFGDEDRKEIVPAVEAAKQLGINASGPVPPDTVFHRAANLNEFDIVVVMYHDQGHIPIKLLGFDTGVNVTVGLPFIRTSVDHGTAFPIAGKGIADSKSMTESLYLAAQMAQIKFGN</sequence>
<gene>
    <name evidence="4" type="primary">pdxA</name>
    <name evidence="4" type="ORF">JP36_06065</name>
</gene>
<dbReference type="GO" id="GO:0046872">
    <property type="term" value="F:metal ion binding"/>
    <property type="evidence" value="ECO:0007669"/>
    <property type="project" value="UniProtKB-KW"/>
</dbReference>
<dbReference type="PANTHER" id="PTHR30004">
    <property type="entry name" value="4-HYDROXYTHREONINE-4-PHOSPHATE DEHYDROGENASE"/>
    <property type="match status" value="1"/>
</dbReference>
<keyword evidence="3" id="KW-0520">NAD</keyword>
<dbReference type="InterPro" id="IPR005255">
    <property type="entry name" value="PdxA_fam"/>
</dbReference>
<dbReference type="PANTHER" id="PTHR30004:SF6">
    <property type="entry name" value="D-THREONATE 4-PHOSPHATE DEHYDROGENASE"/>
    <property type="match status" value="1"/>
</dbReference>
<proteinExistence type="predicted"/>
<keyword evidence="2 4" id="KW-0560">Oxidoreductase</keyword>
<dbReference type="GO" id="GO:0051287">
    <property type="term" value="F:NAD binding"/>
    <property type="evidence" value="ECO:0007669"/>
    <property type="project" value="InterPro"/>
</dbReference>
<dbReference type="SUPFAM" id="SSF53659">
    <property type="entry name" value="Isocitrate/Isopropylmalate dehydrogenase-like"/>
    <property type="match status" value="1"/>
</dbReference>
<dbReference type="RefSeq" id="WP_039172955.1">
    <property type="nucleotide sequence ID" value="NZ_JPXX01000018.1"/>
</dbReference>
<dbReference type="GO" id="GO:0050570">
    <property type="term" value="F:4-hydroxythreonine-4-phosphate dehydrogenase activity"/>
    <property type="evidence" value="ECO:0007669"/>
    <property type="project" value="UniProtKB-EC"/>
</dbReference>
<comment type="caution">
    <text evidence="4">The sequence shown here is derived from an EMBL/GenBank/DDBJ whole genome shotgun (WGS) entry which is preliminary data.</text>
</comment>
<evidence type="ECO:0000313" key="4">
    <source>
        <dbReference type="EMBL" id="KGQ37311.1"/>
    </source>
</evidence>
<dbReference type="STRING" id="155515.JP36_06065"/>
<keyword evidence="1" id="KW-0479">Metal-binding</keyword>
<organism evidence="4 5">
    <name type="scientific">Gallibacterium genomosp. 1</name>
    <dbReference type="NCBI Taxonomy" id="155515"/>
    <lineage>
        <taxon>Bacteria</taxon>
        <taxon>Pseudomonadati</taxon>
        <taxon>Pseudomonadota</taxon>
        <taxon>Gammaproteobacteria</taxon>
        <taxon>Pasteurellales</taxon>
        <taxon>Pasteurellaceae</taxon>
        <taxon>Gallibacterium</taxon>
    </lineage>
</organism>
<accession>A0A0A2XY54</accession>
<dbReference type="AlphaFoldDB" id="A0A0A2XY54"/>
<dbReference type="Pfam" id="PF04166">
    <property type="entry name" value="PdxA"/>
    <property type="match status" value="1"/>
</dbReference>
<evidence type="ECO:0000313" key="5">
    <source>
        <dbReference type="Proteomes" id="UP000030539"/>
    </source>
</evidence>
<dbReference type="EC" id="1.1.1.262" evidence="4"/>
<dbReference type="EMBL" id="JPXX01000018">
    <property type="protein sequence ID" value="KGQ37311.1"/>
    <property type="molecule type" value="Genomic_DNA"/>
</dbReference>
<protein>
    <submittedName>
        <fullName evidence="4">4-hydroxythreonine-4-phosphate dehydrogenase</fullName>
        <ecNumber evidence="4">1.1.1.262</ecNumber>
    </submittedName>
</protein>
<dbReference type="eggNOG" id="COG1995">
    <property type="taxonomic scope" value="Bacteria"/>
</dbReference>
<dbReference type="Gene3D" id="3.40.718.10">
    <property type="entry name" value="Isopropylmalate Dehydrogenase"/>
    <property type="match status" value="1"/>
</dbReference>
<dbReference type="NCBIfam" id="TIGR00557">
    <property type="entry name" value="pdxA"/>
    <property type="match status" value="1"/>
</dbReference>